<sequence>MAGSVSACGLYWFSEHHKVVVWWSSPRLSVHIILLLLASAEYSLDTPFKIICVELVSSHAPVHLETMSSCTNMTFT</sequence>
<dbReference type="EMBL" id="GBXM01011634">
    <property type="protein sequence ID" value="JAH96943.1"/>
    <property type="molecule type" value="Transcribed_RNA"/>
</dbReference>
<protein>
    <submittedName>
        <fullName evidence="1">Uncharacterized protein</fullName>
    </submittedName>
</protein>
<reference evidence="1" key="1">
    <citation type="submission" date="2014-11" db="EMBL/GenBank/DDBJ databases">
        <authorList>
            <person name="Amaro Gonzalez C."/>
        </authorList>
    </citation>
    <scope>NUCLEOTIDE SEQUENCE</scope>
</reference>
<name>A0A0E9X5I3_ANGAN</name>
<organism evidence="1">
    <name type="scientific">Anguilla anguilla</name>
    <name type="common">European freshwater eel</name>
    <name type="synonym">Muraena anguilla</name>
    <dbReference type="NCBI Taxonomy" id="7936"/>
    <lineage>
        <taxon>Eukaryota</taxon>
        <taxon>Metazoa</taxon>
        <taxon>Chordata</taxon>
        <taxon>Craniata</taxon>
        <taxon>Vertebrata</taxon>
        <taxon>Euteleostomi</taxon>
        <taxon>Actinopterygii</taxon>
        <taxon>Neopterygii</taxon>
        <taxon>Teleostei</taxon>
        <taxon>Anguilliformes</taxon>
        <taxon>Anguillidae</taxon>
        <taxon>Anguilla</taxon>
    </lineage>
</organism>
<accession>A0A0E9X5I3</accession>
<evidence type="ECO:0000313" key="1">
    <source>
        <dbReference type="EMBL" id="JAH96943.1"/>
    </source>
</evidence>
<dbReference type="AlphaFoldDB" id="A0A0E9X5I3"/>
<proteinExistence type="predicted"/>
<reference evidence="1" key="2">
    <citation type="journal article" date="2015" name="Fish Shellfish Immunol.">
        <title>Early steps in the European eel (Anguilla anguilla)-Vibrio vulnificus interaction in the gills: Role of the RtxA13 toxin.</title>
        <authorList>
            <person name="Callol A."/>
            <person name="Pajuelo D."/>
            <person name="Ebbesson L."/>
            <person name="Teles M."/>
            <person name="MacKenzie S."/>
            <person name="Amaro C."/>
        </authorList>
    </citation>
    <scope>NUCLEOTIDE SEQUENCE</scope>
</reference>